<name>A0ABQ9YH68_9EUKA</name>
<reference evidence="1 2" key="1">
    <citation type="journal article" date="2022" name="bioRxiv">
        <title>Genomics of Preaxostyla Flagellates Illuminates Evolutionary Transitions and the Path Towards Mitochondrial Loss.</title>
        <authorList>
            <person name="Novak L.V.F."/>
            <person name="Treitli S.C."/>
            <person name="Pyrih J."/>
            <person name="Halakuc P."/>
            <person name="Pipaliya S.V."/>
            <person name="Vacek V."/>
            <person name="Brzon O."/>
            <person name="Soukal P."/>
            <person name="Eme L."/>
            <person name="Dacks J.B."/>
            <person name="Karnkowska A."/>
            <person name="Elias M."/>
            <person name="Hampl V."/>
        </authorList>
    </citation>
    <scope>NUCLEOTIDE SEQUENCE [LARGE SCALE GENOMIC DNA]</scope>
    <source>
        <strain evidence="1">NAU3</strain>
        <tissue evidence="1">Gut</tissue>
    </source>
</reference>
<organism evidence="1 2">
    <name type="scientific">Blattamonas nauphoetae</name>
    <dbReference type="NCBI Taxonomy" id="2049346"/>
    <lineage>
        <taxon>Eukaryota</taxon>
        <taxon>Metamonada</taxon>
        <taxon>Preaxostyla</taxon>
        <taxon>Oxymonadida</taxon>
        <taxon>Blattamonas</taxon>
    </lineage>
</organism>
<sequence length="71" mass="7907">MNTCSRPCCGAACDNTINHFEVRDVVSYKSFKIERSSPRQIICCRTLLEAARIDENTIDSTSIHRSSKLGG</sequence>
<keyword evidence="2" id="KW-1185">Reference proteome</keyword>
<dbReference type="EMBL" id="JARBJD010000008">
    <property type="protein sequence ID" value="KAK2963106.1"/>
    <property type="molecule type" value="Genomic_DNA"/>
</dbReference>
<proteinExistence type="predicted"/>
<dbReference type="Proteomes" id="UP001281761">
    <property type="component" value="Unassembled WGS sequence"/>
</dbReference>
<evidence type="ECO:0000313" key="1">
    <source>
        <dbReference type="EMBL" id="KAK2963106.1"/>
    </source>
</evidence>
<comment type="caution">
    <text evidence="1">The sequence shown here is derived from an EMBL/GenBank/DDBJ whole genome shotgun (WGS) entry which is preliminary data.</text>
</comment>
<evidence type="ECO:0000313" key="2">
    <source>
        <dbReference type="Proteomes" id="UP001281761"/>
    </source>
</evidence>
<protein>
    <submittedName>
        <fullName evidence="1">Uncharacterized protein</fullName>
    </submittedName>
</protein>
<accession>A0ABQ9YH68</accession>
<gene>
    <name evidence="1" type="ORF">BLNAU_2129</name>
</gene>